<evidence type="ECO:0000313" key="1">
    <source>
        <dbReference type="EMBL" id="KAH9314773.1"/>
    </source>
</evidence>
<evidence type="ECO:0000313" key="2">
    <source>
        <dbReference type="Proteomes" id="UP000824469"/>
    </source>
</evidence>
<feature type="non-terminal residue" evidence="1">
    <location>
        <position position="50"/>
    </location>
</feature>
<dbReference type="AlphaFoldDB" id="A0AA38G3X1"/>
<comment type="caution">
    <text evidence="1">The sequence shown here is derived from an EMBL/GenBank/DDBJ whole genome shotgun (WGS) entry which is preliminary data.</text>
</comment>
<feature type="non-terminal residue" evidence="1">
    <location>
        <position position="1"/>
    </location>
</feature>
<proteinExistence type="predicted"/>
<gene>
    <name evidence="1" type="ORF">KI387_023400</name>
</gene>
<accession>A0AA38G3X1</accession>
<protein>
    <submittedName>
        <fullName evidence="1">Uncharacterized protein</fullName>
    </submittedName>
</protein>
<reference evidence="1 2" key="1">
    <citation type="journal article" date="2021" name="Nat. Plants">
        <title>The Taxus genome provides insights into paclitaxel biosynthesis.</title>
        <authorList>
            <person name="Xiong X."/>
            <person name="Gou J."/>
            <person name="Liao Q."/>
            <person name="Li Y."/>
            <person name="Zhou Q."/>
            <person name="Bi G."/>
            <person name="Li C."/>
            <person name="Du R."/>
            <person name="Wang X."/>
            <person name="Sun T."/>
            <person name="Guo L."/>
            <person name="Liang H."/>
            <person name="Lu P."/>
            <person name="Wu Y."/>
            <person name="Zhang Z."/>
            <person name="Ro D.K."/>
            <person name="Shang Y."/>
            <person name="Huang S."/>
            <person name="Yan J."/>
        </authorList>
    </citation>
    <scope>NUCLEOTIDE SEQUENCE [LARGE SCALE GENOMIC DNA]</scope>
    <source>
        <strain evidence="1">Ta-2019</strain>
    </source>
</reference>
<dbReference type="EMBL" id="JAHRHJ020000005">
    <property type="protein sequence ID" value="KAH9314773.1"/>
    <property type="molecule type" value="Genomic_DNA"/>
</dbReference>
<organism evidence="1 2">
    <name type="scientific">Taxus chinensis</name>
    <name type="common">Chinese yew</name>
    <name type="synonym">Taxus wallichiana var. chinensis</name>
    <dbReference type="NCBI Taxonomy" id="29808"/>
    <lineage>
        <taxon>Eukaryota</taxon>
        <taxon>Viridiplantae</taxon>
        <taxon>Streptophyta</taxon>
        <taxon>Embryophyta</taxon>
        <taxon>Tracheophyta</taxon>
        <taxon>Spermatophyta</taxon>
        <taxon>Pinopsida</taxon>
        <taxon>Pinidae</taxon>
        <taxon>Conifers II</taxon>
        <taxon>Cupressales</taxon>
        <taxon>Taxaceae</taxon>
        <taxon>Taxus</taxon>
    </lineage>
</organism>
<name>A0AA38G3X1_TAXCH</name>
<dbReference type="Proteomes" id="UP000824469">
    <property type="component" value="Unassembled WGS sequence"/>
</dbReference>
<keyword evidence="2" id="KW-1185">Reference proteome</keyword>
<sequence>YLCIQEVTLGRSIGNNNEDLTTHQKEDPELLCNHQRPEAVFNAPVLLSTL</sequence>